<sequence length="93" mass="10450">MNKIMPFLIIGLFILSGLQVAATTNHLDNDLSVASTDANIHIIPITISTSREYKIINGNGKQTNEELKIYTISYKQQSKNLENSKEIKEQQKS</sequence>
<name>X1TDR9_9ZZZZ</name>
<protein>
    <submittedName>
        <fullName evidence="1">Uncharacterized protein</fullName>
    </submittedName>
</protein>
<reference evidence="1" key="1">
    <citation type="journal article" date="2014" name="Front. Microbiol.">
        <title>High frequency of phylogenetically diverse reductive dehalogenase-homologous genes in deep subseafloor sedimentary metagenomes.</title>
        <authorList>
            <person name="Kawai M."/>
            <person name="Futagami T."/>
            <person name="Toyoda A."/>
            <person name="Takaki Y."/>
            <person name="Nishi S."/>
            <person name="Hori S."/>
            <person name="Arai W."/>
            <person name="Tsubouchi T."/>
            <person name="Morono Y."/>
            <person name="Uchiyama I."/>
            <person name="Ito T."/>
            <person name="Fujiyama A."/>
            <person name="Inagaki F."/>
            <person name="Takami H."/>
        </authorList>
    </citation>
    <scope>NUCLEOTIDE SEQUENCE</scope>
    <source>
        <strain evidence="1">Expedition CK06-06</strain>
    </source>
</reference>
<organism evidence="1">
    <name type="scientific">marine sediment metagenome</name>
    <dbReference type="NCBI Taxonomy" id="412755"/>
    <lineage>
        <taxon>unclassified sequences</taxon>
        <taxon>metagenomes</taxon>
        <taxon>ecological metagenomes</taxon>
    </lineage>
</organism>
<accession>X1TDR9</accession>
<gene>
    <name evidence="1" type="ORF">S12H4_36175</name>
</gene>
<feature type="non-terminal residue" evidence="1">
    <location>
        <position position="93"/>
    </location>
</feature>
<dbReference type="AlphaFoldDB" id="X1TDR9"/>
<comment type="caution">
    <text evidence="1">The sequence shown here is derived from an EMBL/GenBank/DDBJ whole genome shotgun (WGS) entry which is preliminary data.</text>
</comment>
<dbReference type="EMBL" id="BARW01021549">
    <property type="protein sequence ID" value="GAI89481.1"/>
    <property type="molecule type" value="Genomic_DNA"/>
</dbReference>
<evidence type="ECO:0000313" key="1">
    <source>
        <dbReference type="EMBL" id="GAI89481.1"/>
    </source>
</evidence>
<proteinExistence type="predicted"/>